<dbReference type="Gene3D" id="3.40.50.720">
    <property type="entry name" value="NAD(P)-binding Rossmann-like Domain"/>
    <property type="match status" value="1"/>
</dbReference>
<name>A0A319F0N2_9EURO</name>
<sequence length="436" mass="45819">MSKPAIGFVGLGAMGFGMATHLVSEGYPVYSYDVFPASVQRFQTAGGIPASSLRESAEGKLFYVCMVASAPQAQAVLFGDEGIVQYLPHNATLLLCSTVPASYSRSVADELASRGRTDIHFVDAPVSGGAKRAADGTLSIMAGGPDSSLQIARDLLQEMSAPSKLYLVPGGVGAGSNMKMVHQVLAAIHILGASEAMGLAAQLGLDAQSTADRIKSSEAWTWMHENRFPRMVEEDWNPGASALTIILKDAGIITTSARQAHFPTPLCATAEQVYISAVLQGYGSKDDSAMVRQYYPHPLKDVTPSSAKEDPEAATQLVLNLMQSVNLVAAAEAIAFARSLGVDMAQFFELVSDAAGGSKVFVTRGLEMIEGKIGAQAPTGTQTLDEVVSQLEKVVQKARDLHCPVHLGNAALSVLLIAKGKGYGGEGSTSVIQVYP</sequence>
<dbReference type="InterPro" id="IPR006115">
    <property type="entry name" value="6PGDH_NADP-bd"/>
</dbReference>
<dbReference type="Proteomes" id="UP000247810">
    <property type="component" value="Unassembled WGS sequence"/>
</dbReference>
<keyword evidence="4" id="KW-1185">Reference proteome</keyword>
<dbReference type="GO" id="GO:0016491">
    <property type="term" value="F:oxidoreductase activity"/>
    <property type="evidence" value="ECO:0007669"/>
    <property type="project" value="InterPro"/>
</dbReference>
<dbReference type="EMBL" id="KZ825816">
    <property type="protein sequence ID" value="PYH98022.1"/>
    <property type="molecule type" value="Genomic_DNA"/>
</dbReference>
<feature type="domain" description="6-phosphogluconate dehydrogenase NADP-binding" evidence="1">
    <location>
        <begin position="6"/>
        <end position="161"/>
    </location>
</feature>
<dbReference type="InterPro" id="IPR013328">
    <property type="entry name" value="6PGD_dom2"/>
</dbReference>
<dbReference type="GO" id="GO:0050661">
    <property type="term" value="F:NADP binding"/>
    <property type="evidence" value="ECO:0007669"/>
    <property type="project" value="InterPro"/>
</dbReference>
<accession>A0A319F0N2</accession>
<dbReference type="AlphaFoldDB" id="A0A319F0N2"/>
<dbReference type="GO" id="GO:0051287">
    <property type="term" value="F:NAD binding"/>
    <property type="evidence" value="ECO:0007669"/>
    <property type="project" value="InterPro"/>
</dbReference>
<dbReference type="InterPro" id="IPR008927">
    <property type="entry name" value="6-PGluconate_DH-like_C_sf"/>
</dbReference>
<protein>
    <recommendedName>
        <fullName evidence="5">Oxidoreductase</fullName>
    </recommendedName>
</protein>
<dbReference type="InterPro" id="IPR036291">
    <property type="entry name" value="NAD(P)-bd_dom_sf"/>
</dbReference>
<dbReference type="SUPFAM" id="SSF48179">
    <property type="entry name" value="6-phosphogluconate dehydrogenase C-terminal domain-like"/>
    <property type="match status" value="2"/>
</dbReference>
<dbReference type="SUPFAM" id="SSF51735">
    <property type="entry name" value="NAD(P)-binding Rossmann-fold domains"/>
    <property type="match status" value="1"/>
</dbReference>
<proteinExistence type="predicted"/>
<dbReference type="InterPro" id="IPR029154">
    <property type="entry name" value="HIBADH-like_NADP-bd"/>
</dbReference>
<gene>
    <name evidence="3" type="ORF">BO71DRAFT_89059</name>
</gene>
<feature type="domain" description="3-hydroxyisobutyrate dehydrogenase-like NAD-binding" evidence="2">
    <location>
        <begin position="173"/>
        <end position="293"/>
    </location>
</feature>
<evidence type="ECO:0000259" key="1">
    <source>
        <dbReference type="Pfam" id="PF03446"/>
    </source>
</evidence>
<dbReference type="InterPro" id="IPR002204">
    <property type="entry name" value="3-OH-isobutyrate_DH-rel_CS"/>
</dbReference>
<dbReference type="OrthoDB" id="48988at2759"/>
<dbReference type="PANTHER" id="PTHR43060">
    <property type="entry name" value="3-HYDROXYISOBUTYRATE DEHYDROGENASE-LIKE 1, MITOCHONDRIAL-RELATED"/>
    <property type="match status" value="1"/>
</dbReference>
<dbReference type="PROSITE" id="PS00895">
    <property type="entry name" value="3_HYDROXYISOBUT_DH"/>
    <property type="match status" value="1"/>
</dbReference>
<dbReference type="Gene3D" id="1.10.1040.10">
    <property type="entry name" value="N-(1-d-carboxylethyl)-l-norvaline Dehydrogenase, domain 2"/>
    <property type="match status" value="2"/>
</dbReference>
<dbReference type="PANTHER" id="PTHR43060:SF17">
    <property type="entry name" value="L-THREONATE DEHYDROGENASE"/>
    <property type="match status" value="1"/>
</dbReference>
<evidence type="ECO:0000313" key="3">
    <source>
        <dbReference type="EMBL" id="PYH98022.1"/>
    </source>
</evidence>
<evidence type="ECO:0000259" key="2">
    <source>
        <dbReference type="Pfam" id="PF14833"/>
    </source>
</evidence>
<feature type="domain" description="3-hydroxyisobutyrate dehydrogenase-like NAD-binding" evidence="2">
    <location>
        <begin position="315"/>
        <end position="435"/>
    </location>
</feature>
<dbReference type="VEuPathDB" id="FungiDB:BO71DRAFT_89059"/>
<dbReference type="STRING" id="1448320.A0A319F0N2"/>
<dbReference type="Pfam" id="PF03446">
    <property type="entry name" value="NAD_binding_2"/>
    <property type="match status" value="1"/>
</dbReference>
<organism evidence="3 4">
    <name type="scientific">Aspergillus ellipticus CBS 707.79</name>
    <dbReference type="NCBI Taxonomy" id="1448320"/>
    <lineage>
        <taxon>Eukaryota</taxon>
        <taxon>Fungi</taxon>
        <taxon>Dikarya</taxon>
        <taxon>Ascomycota</taxon>
        <taxon>Pezizomycotina</taxon>
        <taxon>Eurotiomycetes</taxon>
        <taxon>Eurotiomycetidae</taxon>
        <taxon>Eurotiales</taxon>
        <taxon>Aspergillaceae</taxon>
        <taxon>Aspergillus</taxon>
        <taxon>Aspergillus subgen. Circumdati</taxon>
    </lineage>
</organism>
<reference evidence="3 4" key="1">
    <citation type="submission" date="2018-02" db="EMBL/GenBank/DDBJ databases">
        <title>The genomes of Aspergillus section Nigri reveals drivers in fungal speciation.</title>
        <authorList>
            <consortium name="DOE Joint Genome Institute"/>
            <person name="Vesth T.C."/>
            <person name="Nybo J."/>
            <person name="Theobald S."/>
            <person name="Brandl J."/>
            <person name="Frisvad J.C."/>
            <person name="Nielsen K.F."/>
            <person name="Lyhne E.K."/>
            <person name="Kogle M.E."/>
            <person name="Kuo A."/>
            <person name="Riley R."/>
            <person name="Clum A."/>
            <person name="Nolan M."/>
            <person name="Lipzen A."/>
            <person name="Salamov A."/>
            <person name="Henrissat B."/>
            <person name="Wiebenga A."/>
            <person name="De vries R.P."/>
            <person name="Grigoriev I.V."/>
            <person name="Mortensen U.H."/>
            <person name="Andersen M.R."/>
            <person name="Baker S.E."/>
        </authorList>
    </citation>
    <scope>NUCLEOTIDE SEQUENCE [LARGE SCALE GENOMIC DNA]</scope>
    <source>
        <strain evidence="3 4">CBS 707.79</strain>
    </source>
</reference>
<evidence type="ECO:0008006" key="5">
    <source>
        <dbReference type="Google" id="ProtNLM"/>
    </source>
</evidence>
<dbReference type="Pfam" id="PF14833">
    <property type="entry name" value="NAD_binding_11"/>
    <property type="match status" value="2"/>
</dbReference>
<evidence type="ECO:0000313" key="4">
    <source>
        <dbReference type="Proteomes" id="UP000247810"/>
    </source>
</evidence>